<sequence>MRQLLHQSNQTTDLNFNPPTTTRSSHHHHHASSAARNTTSDRQFRAAAHEVPSGPNPESN</sequence>
<organism evidence="2 3">
    <name type="scientific">Perilla frutescens var. hirtella</name>
    <name type="common">Perilla citriodora</name>
    <name type="synonym">Perilla setoyensis</name>
    <dbReference type="NCBI Taxonomy" id="608512"/>
    <lineage>
        <taxon>Eukaryota</taxon>
        <taxon>Viridiplantae</taxon>
        <taxon>Streptophyta</taxon>
        <taxon>Embryophyta</taxon>
        <taxon>Tracheophyta</taxon>
        <taxon>Spermatophyta</taxon>
        <taxon>Magnoliopsida</taxon>
        <taxon>eudicotyledons</taxon>
        <taxon>Gunneridae</taxon>
        <taxon>Pentapetalae</taxon>
        <taxon>asterids</taxon>
        <taxon>lamiids</taxon>
        <taxon>Lamiales</taxon>
        <taxon>Lamiaceae</taxon>
        <taxon>Nepetoideae</taxon>
        <taxon>Elsholtzieae</taxon>
        <taxon>Perilla</taxon>
    </lineage>
</organism>
<accession>A0AAD4JGJ3</accession>
<feature type="region of interest" description="Disordered" evidence="1">
    <location>
        <begin position="1"/>
        <end position="60"/>
    </location>
</feature>
<comment type="caution">
    <text evidence="2">The sequence shown here is derived from an EMBL/GenBank/DDBJ whole genome shotgun (WGS) entry which is preliminary data.</text>
</comment>
<dbReference type="EMBL" id="SDAM02000066">
    <property type="protein sequence ID" value="KAH6832680.1"/>
    <property type="molecule type" value="Genomic_DNA"/>
</dbReference>
<protein>
    <submittedName>
        <fullName evidence="2">CLAVATA3/ESR-RELATED 44</fullName>
    </submittedName>
</protein>
<evidence type="ECO:0000256" key="1">
    <source>
        <dbReference type="SAM" id="MobiDB-lite"/>
    </source>
</evidence>
<feature type="compositionally biased region" description="Polar residues" evidence="1">
    <location>
        <begin position="1"/>
        <end position="15"/>
    </location>
</feature>
<evidence type="ECO:0000313" key="3">
    <source>
        <dbReference type="Proteomes" id="UP001190926"/>
    </source>
</evidence>
<dbReference type="Proteomes" id="UP001190926">
    <property type="component" value="Unassembled WGS sequence"/>
</dbReference>
<name>A0AAD4JGJ3_PERFH</name>
<proteinExistence type="predicted"/>
<reference evidence="2 3" key="1">
    <citation type="journal article" date="2021" name="Nat. Commun.">
        <title>Incipient diploidization of the medicinal plant Perilla within 10,000 years.</title>
        <authorList>
            <person name="Zhang Y."/>
            <person name="Shen Q."/>
            <person name="Leng L."/>
            <person name="Zhang D."/>
            <person name="Chen S."/>
            <person name="Shi Y."/>
            <person name="Ning Z."/>
            <person name="Chen S."/>
        </authorList>
    </citation>
    <scope>NUCLEOTIDE SEQUENCE [LARGE SCALE GENOMIC DNA]</scope>
    <source>
        <strain evidence="3">cv. PC099</strain>
    </source>
</reference>
<keyword evidence="3" id="KW-1185">Reference proteome</keyword>
<gene>
    <name evidence="2" type="ORF">C2S53_006397</name>
</gene>
<evidence type="ECO:0000313" key="2">
    <source>
        <dbReference type="EMBL" id="KAH6832680.1"/>
    </source>
</evidence>
<dbReference type="AlphaFoldDB" id="A0AAD4JGJ3"/>